<dbReference type="Proteomes" id="UP000540787">
    <property type="component" value="Unassembled WGS sequence"/>
</dbReference>
<evidence type="ECO:0000256" key="1">
    <source>
        <dbReference type="SAM" id="Phobius"/>
    </source>
</evidence>
<keyword evidence="1" id="KW-0812">Transmembrane</keyword>
<feature type="transmembrane region" description="Helical" evidence="1">
    <location>
        <begin position="6"/>
        <end position="30"/>
    </location>
</feature>
<gene>
    <name evidence="2" type="ORF">HD842_002371</name>
</gene>
<protein>
    <submittedName>
        <fullName evidence="2">Cytochrome bd-type quinol oxidase subunit 2</fullName>
    </submittedName>
</protein>
<dbReference type="RefSeq" id="WP_183554605.1">
    <property type="nucleotide sequence ID" value="NZ_JACHBX010000002.1"/>
</dbReference>
<comment type="caution">
    <text evidence="2">The sequence shown here is derived from an EMBL/GenBank/DDBJ whole genome shotgun (WGS) entry which is preliminary data.</text>
</comment>
<keyword evidence="1" id="KW-1133">Transmembrane helix</keyword>
<reference evidence="2 3" key="1">
    <citation type="submission" date="2020-08" db="EMBL/GenBank/DDBJ databases">
        <title>The Agave Microbiome: Exploring the role of microbial communities in plant adaptations to desert environments.</title>
        <authorList>
            <person name="Partida-Martinez L.P."/>
        </authorList>
    </citation>
    <scope>NUCLEOTIDE SEQUENCE [LARGE SCALE GENOMIC DNA]</scope>
    <source>
        <strain evidence="2 3">AT3.2</strain>
    </source>
</reference>
<evidence type="ECO:0000313" key="3">
    <source>
        <dbReference type="Proteomes" id="UP000540787"/>
    </source>
</evidence>
<dbReference type="EMBL" id="JACHBX010000002">
    <property type="protein sequence ID" value="MBB6134229.1"/>
    <property type="molecule type" value="Genomic_DNA"/>
</dbReference>
<feature type="transmembrane region" description="Helical" evidence="1">
    <location>
        <begin position="42"/>
        <end position="66"/>
    </location>
</feature>
<organism evidence="2 3">
    <name type="scientific">Massilia aurea</name>
    <dbReference type="NCBI Taxonomy" id="373040"/>
    <lineage>
        <taxon>Bacteria</taxon>
        <taxon>Pseudomonadati</taxon>
        <taxon>Pseudomonadota</taxon>
        <taxon>Betaproteobacteria</taxon>
        <taxon>Burkholderiales</taxon>
        <taxon>Oxalobacteraceae</taxon>
        <taxon>Telluria group</taxon>
        <taxon>Massilia</taxon>
    </lineage>
</organism>
<feature type="transmembrane region" description="Helical" evidence="1">
    <location>
        <begin position="78"/>
        <end position="97"/>
    </location>
</feature>
<evidence type="ECO:0000313" key="2">
    <source>
        <dbReference type="EMBL" id="MBB6134229.1"/>
    </source>
</evidence>
<keyword evidence="3" id="KW-1185">Reference proteome</keyword>
<accession>A0A7W9X0J7</accession>
<name>A0A7W9X0J7_9BURK</name>
<dbReference type="AlphaFoldDB" id="A0A7W9X0J7"/>
<proteinExistence type="predicted"/>
<sequence>MGITMAMVFSSQLVVPASIVALLSAVYLVRHTERMLRARYQATLGSTAFGMVATACLILPTLWYAMFYERCNGPGREVIHMLCGGGLSVSAVIFALVNFSTMRRTDAVLCTVAQVLLAVAVLGVGSVPPLLWDVYQDARHWRWDPCPSRRP</sequence>
<feature type="transmembrane region" description="Helical" evidence="1">
    <location>
        <begin position="109"/>
        <end position="132"/>
    </location>
</feature>
<keyword evidence="1" id="KW-0472">Membrane</keyword>